<feature type="compositionally biased region" description="Basic and acidic residues" evidence="1">
    <location>
        <begin position="59"/>
        <end position="73"/>
    </location>
</feature>
<dbReference type="KEGG" id="fax:FUAX_03140"/>
<keyword evidence="2" id="KW-0812">Transmembrane</keyword>
<dbReference type="AlphaFoldDB" id="A0AAU9CR78"/>
<dbReference type="Pfam" id="PF16118">
    <property type="entry name" value="DUF4834"/>
    <property type="match status" value="1"/>
</dbReference>
<keyword evidence="2" id="KW-0472">Membrane</keyword>
<dbReference type="InterPro" id="IPR032272">
    <property type="entry name" value="DUF4834"/>
</dbReference>
<dbReference type="EMBL" id="AP025314">
    <property type="protein sequence ID" value="BDD07882.1"/>
    <property type="molecule type" value="Genomic_DNA"/>
</dbReference>
<evidence type="ECO:0000313" key="4">
    <source>
        <dbReference type="Proteomes" id="UP001348817"/>
    </source>
</evidence>
<reference evidence="3 4" key="1">
    <citation type="submission" date="2021-12" db="EMBL/GenBank/DDBJ databases">
        <title>Genome sequencing of bacteria with rrn-lacking chromosome and rrn-plasmid.</title>
        <authorList>
            <person name="Anda M."/>
            <person name="Iwasaki W."/>
        </authorList>
    </citation>
    <scope>NUCLEOTIDE SEQUENCE [LARGE SCALE GENOMIC DNA]</scope>
    <source>
        <strain evidence="3 4">DSM 100852</strain>
    </source>
</reference>
<feature type="transmembrane region" description="Helical" evidence="2">
    <location>
        <begin position="6"/>
        <end position="28"/>
    </location>
</feature>
<proteinExistence type="predicted"/>
<keyword evidence="2" id="KW-1133">Transmembrane helix</keyword>
<name>A0AAU9CR78_9BACT</name>
<sequence>MGVKVFLILLAIFLLFRKFGGVILRILLKAFLGRQIKKAQKQGYSFGGTDPFASQRRPTAKEGEIHVDNVPKKERGKYKPGSFKGGEYVDFEEVD</sequence>
<keyword evidence="4" id="KW-1185">Reference proteome</keyword>
<dbReference type="Proteomes" id="UP001348817">
    <property type="component" value="Chromosome"/>
</dbReference>
<evidence type="ECO:0000256" key="1">
    <source>
        <dbReference type="SAM" id="MobiDB-lite"/>
    </source>
</evidence>
<evidence type="ECO:0008006" key="5">
    <source>
        <dbReference type="Google" id="ProtNLM"/>
    </source>
</evidence>
<gene>
    <name evidence="3" type="ORF">FUAX_03140</name>
</gene>
<evidence type="ECO:0000256" key="2">
    <source>
        <dbReference type="SAM" id="Phobius"/>
    </source>
</evidence>
<dbReference type="RefSeq" id="WP_338393180.1">
    <property type="nucleotide sequence ID" value="NZ_AP025314.1"/>
</dbReference>
<organism evidence="3 4">
    <name type="scientific">Fulvitalea axinellae</name>
    <dbReference type="NCBI Taxonomy" id="1182444"/>
    <lineage>
        <taxon>Bacteria</taxon>
        <taxon>Pseudomonadati</taxon>
        <taxon>Bacteroidota</taxon>
        <taxon>Cytophagia</taxon>
        <taxon>Cytophagales</taxon>
        <taxon>Persicobacteraceae</taxon>
        <taxon>Fulvitalea</taxon>
    </lineage>
</organism>
<protein>
    <recommendedName>
        <fullName evidence="5">DUF4834 family protein</fullName>
    </recommendedName>
</protein>
<evidence type="ECO:0000313" key="3">
    <source>
        <dbReference type="EMBL" id="BDD07882.1"/>
    </source>
</evidence>
<feature type="region of interest" description="Disordered" evidence="1">
    <location>
        <begin position="47"/>
        <end position="95"/>
    </location>
</feature>
<accession>A0AAU9CR78</accession>